<evidence type="ECO:0000256" key="5">
    <source>
        <dbReference type="ARBA" id="ARBA00023012"/>
    </source>
</evidence>
<keyword evidence="5" id="KW-0902">Two-component regulatory system</keyword>
<dbReference type="CDD" id="cd16917">
    <property type="entry name" value="HATPase_UhpB-NarQ-NarX-like"/>
    <property type="match status" value="1"/>
</dbReference>
<dbReference type="Pfam" id="PF02518">
    <property type="entry name" value="HATPase_c"/>
    <property type="match status" value="1"/>
</dbReference>
<evidence type="ECO:0000259" key="7">
    <source>
        <dbReference type="Pfam" id="PF02518"/>
    </source>
</evidence>
<dbReference type="AlphaFoldDB" id="A0A101T4M1"/>
<dbReference type="InterPro" id="IPR050482">
    <property type="entry name" value="Sensor_HK_TwoCompSys"/>
</dbReference>
<evidence type="ECO:0000313" key="8">
    <source>
        <dbReference type="EMBL" id="KUN85660.1"/>
    </source>
</evidence>
<feature type="domain" description="Histidine kinase/HSP90-like ATPase" evidence="7">
    <location>
        <begin position="19"/>
        <end position="99"/>
    </location>
</feature>
<dbReference type="EMBL" id="LMWW01000012">
    <property type="protein sequence ID" value="KUN85660.1"/>
    <property type="molecule type" value="Genomic_DNA"/>
</dbReference>
<accession>A0A101T4M1</accession>
<evidence type="ECO:0000256" key="6">
    <source>
        <dbReference type="SAM" id="MobiDB-lite"/>
    </source>
</evidence>
<comment type="catalytic activity">
    <reaction evidence="1">
        <text>ATP + protein L-histidine = ADP + protein N-phospho-L-histidine.</text>
        <dbReference type="EC" id="2.7.13.3"/>
    </reaction>
</comment>
<gene>
    <name evidence="8" type="ORF">AQJ64_11110</name>
</gene>
<feature type="region of interest" description="Disordered" evidence="6">
    <location>
        <begin position="102"/>
        <end position="122"/>
    </location>
</feature>
<dbReference type="Proteomes" id="UP000052982">
    <property type="component" value="Unassembled WGS sequence"/>
</dbReference>
<name>A0A101T4M1_9ACTN</name>
<sequence>MGAGAGQGLVVGDDQQGLALVNTVKHASGARAAVTVTRAPDALRIEVTDTGGTPGPAAGTGNGRGLLGLRERLAVYGGTLHTGIRPLGGYRVRALIPLEPAFPPIPAQPPPAAGPPNPWEHL</sequence>
<evidence type="ECO:0000256" key="2">
    <source>
        <dbReference type="ARBA" id="ARBA00012438"/>
    </source>
</evidence>
<dbReference type="GO" id="GO:0004673">
    <property type="term" value="F:protein histidine kinase activity"/>
    <property type="evidence" value="ECO:0007669"/>
    <property type="project" value="UniProtKB-EC"/>
</dbReference>
<keyword evidence="3" id="KW-0808">Transferase</keyword>
<evidence type="ECO:0000256" key="3">
    <source>
        <dbReference type="ARBA" id="ARBA00022679"/>
    </source>
</evidence>
<dbReference type="Gene3D" id="3.30.565.10">
    <property type="entry name" value="Histidine kinase-like ATPase, C-terminal domain"/>
    <property type="match status" value="1"/>
</dbReference>
<comment type="caution">
    <text evidence="8">The sequence shown here is derived from an EMBL/GenBank/DDBJ whole genome shotgun (WGS) entry which is preliminary data.</text>
</comment>
<reference evidence="8 9" key="1">
    <citation type="submission" date="2015-10" db="EMBL/GenBank/DDBJ databases">
        <title>Draft genome sequence of Streptomyces griseoruber DSM 40281, type strain for the species Streptomyces griseoruber.</title>
        <authorList>
            <person name="Ruckert C."/>
            <person name="Winkler A."/>
            <person name="Kalinowski J."/>
            <person name="Kampfer P."/>
            <person name="Glaeser S."/>
        </authorList>
    </citation>
    <scope>NUCLEOTIDE SEQUENCE [LARGE SCALE GENOMIC DNA]</scope>
    <source>
        <strain evidence="8 9">DSM 40281</strain>
    </source>
</reference>
<dbReference type="STRING" id="1943.AQJ64_11110"/>
<keyword evidence="9" id="KW-1185">Reference proteome</keyword>
<dbReference type="InterPro" id="IPR003594">
    <property type="entry name" value="HATPase_dom"/>
</dbReference>
<protein>
    <recommendedName>
        <fullName evidence="2">histidine kinase</fullName>
        <ecNumber evidence="2">2.7.13.3</ecNumber>
    </recommendedName>
</protein>
<evidence type="ECO:0000256" key="1">
    <source>
        <dbReference type="ARBA" id="ARBA00000085"/>
    </source>
</evidence>
<keyword evidence="4" id="KW-0418">Kinase</keyword>
<dbReference type="InterPro" id="IPR036890">
    <property type="entry name" value="HATPase_C_sf"/>
</dbReference>
<dbReference type="PANTHER" id="PTHR24421:SF10">
    <property type="entry name" value="NITRATE_NITRITE SENSOR PROTEIN NARQ"/>
    <property type="match status" value="1"/>
</dbReference>
<dbReference type="PANTHER" id="PTHR24421">
    <property type="entry name" value="NITRATE/NITRITE SENSOR PROTEIN NARX-RELATED"/>
    <property type="match status" value="1"/>
</dbReference>
<proteinExistence type="predicted"/>
<evidence type="ECO:0000256" key="4">
    <source>
        <dbReference type="ARBA" id="ARBA00022777"/>
    </source>
</evidence>
<organism evidence="8 9">
    <name type="scientific">Streptomyces griseoruber</name>
    <dbReference type="NCBI Taxonomy" id="1943"/>
    <lineage>
        <taxon>Bacteria</taxon>
        <taxon>Bacillati</taxon>
        <taxon>Actinomycetota</taxon>
        <taxon>Actinomycetes</taxon>
        <taxon>Kitasatosporales</taxon>
        <taxon>Streptomycetaceae</taxon>
        <taxon>Streptomyces</taxon>
    </lineage>
</organism>
<evidence type="ECO:0000313" key="9">
    <source>
        <dbReference type="Proteomes" id="UP000052982"/>
    </source>
</evidence>
<dbReference type="EC" id="2.7.13.3" evidence="2"/>
<dbReference type="SUPFAM" id="SSF55874">
    <property type="entry name" value="ATPase domain of HSP90 chaperone/DNA topoisomerase II/histidine kinase"/>
    <property type="match status" value="1"/>
</dbReference>
<dbReference type="GO" id="GO:0000160">
    <property type="term" value="P:phosphorelay signal transduction system"/>
    <property type="evidence" value="ECO:0007669"/>
    <property type="project" value="UniProtKB-KW"/>
</dbReference>